<dbReference type="Pfam" id="PF01327">
    <property type="entry name" value="Pep_deformylase"/>
    <property type="match status" value="1"/>
</dbReference>
<sequence length="211" mass="23081">MTLQPSFRDAVERYLDTFDRGVLPIVQAGHPVLRQPAAAYDGQLGDLLPALLDAMRLTMVDAPGVGLAAPQIGIGLQIAVVHDAGAPDAQDPRERTPLEHRVLVNPSYEGVGDERRSFFEGCLSVEGYQAVVTRFRTVRLTGQDETGRQLDEELTGWPARIVQHETDHLRGQLYLDHAEIRSLTSNDNLATLWGGHEGPAEAAQALRFPTA</sequence>
<keyword evidence="3 6" id="KW-0378">Hydrolase</keyword>
<dbReference type="CDD" id="cd00487">
    <property type="entry name" value="Pep_deformylase"/>
    <property type="match status" value="1"/>
</dbReference>
<protein>
    <recommendedName>
        <fullName evidence="6">Peptide deformylase</fullName>
        <shortName evidence="6">PDF</shortName>
        <ecNumber evidence="6">3.5.1.88</ecNumber>
    </recommendedName>
    <alternativeName>
        <fullName evidence="6">Polypeptide deformylase</fullName>
    </alternativeName>
</protein>
<keyword evidence="8" id="KW-1185">Reference proteome</keyword>
<evidence type="ECO:0000256" key="1">
    <source>
        <dbReference type="ARBA" id="ARBA00010759"/>
    </source>
</evidence>
<reference evidence="7 8" key="1">
    <citation type="submission" date="2020-07" db="EMBL/GenBank/DDBJ databases">
        <title>MOT database genomes.</title>
        <authorList>
            <person name="Joseph S."/>
            <person name="Aduse-Opoku J."/>
            <person name="Hashim A."/>
            <person name="Wade W."/>
            <person name="Curtis M."/>
        </authorList>
    </citation>
    <scope>NUCLEOTIDE SEQUENCE [LARGE SCALE GENOMIC DNA]</scope>
    <source>
        <strain evidence="7 8">DSM 100099</strain>
    </source>
</reference>
<name>A0A853EPC3_9MICO</name>
<feature type="binding site" evidence="6">
    <location>
        <position position="168"/>
    </location>
    <ligand>
        <name>Fe cation</name>
        <dbReference type="ChEBI" id="CHEBI:24875"/>
    </ligand>
</feature>
<dbReference type="InterPro" id="IPR023635">
    <property type="entry name" value="Peptide_deformylase"/>
</dbReference>
<dbReference type="SUPFAM" id="SSF56420">
    <property type="entry name" value="Peptide deformylase"/>
    <property type="match status" value="1"/>
</dbReference>
<evidence type="ECO:0000256" key="5">
    <source>
        <dbReference type="ARBA" id="ARBA00023004"/>
    </source>
</evidence>
<comment type="caution">
    <text evidence="7">The sequence shown here is derived from an EMBL/GenBank/DDBJ whole genome shotgun (WGS) entry which is preliminary data.</text>
</comment>
<comment type="similarity">
    <text evidence="1 6">Belongs to the polypeptide deformylase family.</text>
</comment>
<gene>
    <name evidence="6" type="primary">def</name>
    <name evidence="7" type="ORF">HZZ10_01160</name>
</gene>
<dbReference type="FunFam" id="3.90.45.10:FF:000003">
    <property type="entry name" value="Peptide deformylase"/>
    <property type="match status" value="1"/>
</dbReference>
<evidence type="ECO:0000313" key="8">
    <source>
        <dbReference type="Proteomes" id="UP000561011"/>
    </source>
</evidence>
<dbReference type="NCBIfam" id="NF001159">
    <property type="entry name" value="PRK00150.1-3"/>
    <property type="match status" value="1"/>
</dbReference>
<keyword evidence="5 6" id="KW-0408">Iron</keyword>
<dbReference type="InterPro" id="IPR036821">
    <property type="entry name" value="Peptide_deformylase_sf"/>
</dbReference>
<evidence type="ECO:0000256" key="6">
    <source>
        <dbReference type="HAMAP-Rule" id="MF_00163"/>
    </source>
</evidence>
<comment type="cofactor">
    <cofactor evidence="6">
        <name>Fe(2+)</name>
        <dbReference type="ChEBI" id="CHEBI:29033"/>
    </cofactor>
    <text evidence="6">Binds 1 Fe(2+) ion.</text>
</comment>
<dbReference type="PRINTS" id="PR01576">
    <property type="entry name" value="PDEFORMYLASE"/>
</dbReference>
<dbReference type="EC" id="3.5.1.88" evidence="6"/>
<dbReference type="Gene3D" id="3.90.45.10">
    <property type="entry name" value="Peptide deformylase"/>
    <property type="match status" value="1"/>
</dbReference>
<dbReference type="PIRSF" id="PIRSF004749">
    <property type="entry name" value="Pep_def"/>
    <property type="match status" value="1"/>
</dbReference>
<evidence type="ECO:0000256" key="2">
    <source>
        <dbReference type="ARBA" id="ARBA00022723"/>
    </source>
</evidence>
<dbReference type="GO" id="GO:0042586">
    <property type="term" value="F:peptide deformylase activity"/>
    <property type="evidence" value="ECO:0007669"/>
    <property type="project" value="UniProtKB-UniRule"/>
</dbReference>
<evidence type="ECO:0000256" key="4">
    <source>
        <dbReference type="ARBA" id="ARBA00022917"/>
    </source>
</evidence>
<feature type="binding site" evidence="6">
    <location>
        <position position="164"/>
    </location>
    <ligand>
        <name>Fe cation</name>
        <dbReference type="ChEBI" id="CHEBI:24875"/>
    </ligand>
</feature>
<keyword evidence="4 6" id="KW-0648">Protein biosynthesis</keyword>
<feature type="binding site" evidence="6">
    <location>
        <position position="122"/>
    </location>
    <ligand>
        <name>Fe cation</name>
        <dbReference type="ChEBI" id="CHEBI:24875"/>
    </ligand>
</feature>
<dbReference type="HAMAP" id="MF_00163">
    <property type="entry name" value="Pep_deformylase"/>
    <property type="match status" value="1"/>
</dbReference>
<evidence type="ECO:0000313" key="7">
    <source>
        <dbReference type="EMBL" id="NYS92147.1"/>
    </source>
</evidence>
<dbReference type="RefSeq" id="WP_179912120.1">
    <property type="nucleotide sequence ID" value="NZ_JACBYE010000002.1"/>
</dbReference>
<dbReference type="Proteomes" id="UP000561011">
    <property type="component" value="Unassembled WGS sequence"/>
</dbReference>
<dbReference type="GO" id="GO:0006412">
    <property type="term" value="P:translation"/>
    <property type="evidence" value="ECO:0007669"/>
    <property type="project" value="UniProtKB-UniRule"/>
</dbReference>
<dbReference type="AlphaFoldDB" id="A0A853EPC3"/>
<keyword evidence="2 6" id="KW-0479">Metal-binding</keyword>
<organism evidence="7 8">
    <name type="scientific">Sanguibacter inulinus</name>
    <dbReference type="NCBI Taxonomy" id="60922"/>
    <lineage>
        <taxon>Bacteria</taxon>
        <taxon>Bacillati</taxon>
        <taxon>Actinomycetota</taxon>
        <taxon>Actinomycetes</taxon>
        <taxon>Micrococcales</taxon>
        <taxon>Sanguibacteraceae</taxon>
        <taxon>Sanguibacter</taxon>
    </lineage>
</organism>
<accession>A0A853EPC3</accession>
<dbReference type="PANTHER" id="PTHR10458">
    <property type="entry name" value="PEPTIDE DEFORMYLASE"/>
    <property type="match status" value="1"/>
</dbReference>
<feature type="active site" evidence="6">
    <location>
        <position position="165"/>
    </location>
</feature>
<proteinExistence type="inferred from homology"/>
<evidence type="ECO:0000256" key="3">
    <source>
        <dbReference type="ARBA" id="ARBA00022801"/>
    </source>
</evidence>
<comment type="function">
    <text evidence="6">Removes the formyl group from the N-terminal Met of newly synthesized proteins. Requires at least a dipeptide for an efficient rate of reaction. N-terminal L-methionine is a prerequisite for activity but the enzyme has broad specificity at other positions.</text>
</comment>
<dbReference type="PANTHER" id="PTHR10458:SF2">
    <property type="entry name" value="PEPTIDE DEFORMYLASE, MITOCHONDRIAL"/>
    <property type="match status" value="1"/>
</dbReference>
<dbReference type="EMBL" id="JACBYE010000002">
    <property type="protein sequence ID" value="NYS92147.1"/>
    <property type="molecule type" value="Genomic_DNA"/>
</dbReference>
<comment type="catalytic activity">
    <reaction evidence="6">
        <text>N-terminal N-formyl-L-methionyl-[peptide] + H2O = N-terminal L-methionyl-[peptide] + formate</text>
        <dbReference type="Rhea" id="RHEA:24420"/>
        <dbReference type="Rhea" id="RHEA-COMP:10639"/>
        <dbReference type="Rhea" id="RHEA-COMP:10640"/>
        <dbReference type="ChEBI" id="CHEBI:15377"/>
        <dbReference type="ChEBI" id="CHEBI:15740"/>
        <dbReference type="ChEBI" id="CHEBI:49298"/>
        <dbReference type="ChEBI" id="CHEBI:64731"/>
        <dbReference type="EC" id="3.5.1.88"/>
    </reaction>
</comment>
<dbReference type="GO" id="GO:0046872">
    <property type="term" value="F:metal ion binding"/>
    <property type="evidence" value="ECO:0007669"/>
    <property type="project" value="UniProtKB-KW"/>
</dbReference>